<dbReference type="CDD" id="cd00293">
    <property type="entry name" value="USP-like"/>
    <property type="match status" value="2"/>
</dbReference>
<dbReference type="Gene3D" id="3.40.50.620">
    <property type="entry name" value="HUPs"/>
    <property type="match status" value="2"/>
</dbReference>
<evidence type="ECO:0000313" key="3">
    <source>
        <dbReference type="EMBL" id="WIM06257.1"/>
    </source>
</evidence>
<sequence>MNTLKRILAATDFSRLGNDAVRRATLLAAREGAELLVVHTFPRLSALEAAFGLDDKLPTRLRAAAEANIDALVEAARTAGVGRVRAEIVEGSAHRAVADAAETFRPDLVVIGAHGKGAVQQFFLGGTAARILAQATCPVLVARQPTEGDYRRALAAVDLGPRSEAVLRAALVVAAPARVTVLHAYQAPFEAKLRYKGFPEEDILRYAEVESRAARRNMDALLADPELAGLDIERRIVHGDPNPALPDAARDMDADLIAVGKHGGSRIGEAVMGSVSRFLAYYAPCDVLVV</sequence>
<dbReference type="KEGG" id="npv:OHM77_02900"/>
<feature type="domain" description="UspA" evidence="2">
    <location>
        <begin position="5"/>
        <end position="143"/>
    </location>
</feature>
<dbReference type="InterPro" id="IPR014729">
    <property type="entry name" value="Rossmann-like_a/b/a_fold"/>
</dbReference>
<accession>A0AA49FN43</accession>
<gene>
    <name evidence="3" type="ORF">OHM77_02900</name>
</gene>
<dbReference type="Pfam" id="PF00582">
    <property type="entry name" value="Usp"/>
    <property type="match status" value="2"/>
</dbReference>
<dbReference type="InterPro" id="IPR006016">
    <property type="entry name" value="UspA"/>
</dbReference>
<dbReference type="PANTHER" id="PTHR46268">
    <property type="entry name" value="STRESS RESPONSE PROTEIN NHAX"/>
    <property type="match status" value="1"/>
</dbReference>
<evidence type="ECO:0000256" key="1">
    <source>
        <dbReference type="ARBA" id="ARBA00008791"/>
    </source>
</evidence>
<dbReference type="AlphaFoldDB" id="A0AA49FN43"/>
<organism evidence="3">
    <name type="scientific">Candidatus Nitricoxidivorans perseverans</name>
    <dbReference type="NCBI Taxonomy" id="2975601"/>
    <lineage>
        <taxon>Bacteria</taxon>
        <taxon>Pseudomonadati</taxon>
        <taxon>Pseudomonadota</taxon>
        <taxon>Betaproteobacteria</taxon>
        <taxon>Nitrosomonadales</taxon>
        <taxon>Sterolibacteriaceae</taxon>
        <taxon>Candidatus Nitricoxidivorans</taxon>
    </lineage>
</organism>
<comment type="similarity">
    <text evidence="1">Belongs to the universal stress protein A family.</text>
</comment>
<dbReference type="PANTHER" id="PTHR46268:SF6">
    <property type="entry name" value="UNIVERSAL STRESS PROTEIN UP12"/>
    <property type="match status" value="1"/>
</dbReference>
<dbReference type="SUPFAM" id="SSF52402">
    <property type="entry name" value="Adenine nucleotide alpha hydrolases-like"/>
    <property type="match status" value="2"/>
</dbReference>
<evidence type="ECO:0000259" key="2">
    <source>
        <dbReference type="Pfam" id="PF00582"/>
    </source>
</evidence>
<dbReference type="EMBL" id="CP107246">
    <property type="protein sequence ID" value="WIM06257.1"/>
    <property type="molecule type" value="Genomic_DNA"/>
</dbReference>
<name>A0AA49FN43_9PROT</name>
<dbReference type="InterPro" id="IPR006015">
    <property type="entry name" value="Universal_stress_UspA"/>
</dbReference>
<proteinExistence type="inferred from homology"/>
<feature type="domain" description="UspA" evidence="2">
    <location>
        <begin position="150"/>
        <end position="290"/>
    </location>
</feature>
<reference evidence="3" key="1">
    <citation type="journal article" date="2023" name="Nat. Microbiol.">
        <title>Enrichment and characterization of a nitric oxide-reducing microbial community in a continuous bioreactor.</title>
        <authorList>
            <person name="Garrido-Amador P."/>
            <person name="Stortenbeker N."/>
            <person name="Wessels H.J.C.T."/>
            <person name="Speth D.R."/>
            <person name="Garcia-Heredia I."/>
            <person name="Kartal B."/>
        </authorList>
    </citation>
    <scope>NUCLEOTIDE SEQUENCE</scope>
    <source>
        <strain evidence="3">MAG1</strain>
    </source>
</reference>
<protein>
    <submittedName>
        <fullName evidence="3">Universal stress protein</fullName>
    </submittedName>
</protein>
<dbReference type="Proteomes" id="UP001234916">
    <property type="component" value="Chromosome"/>
</dbReference>
<dbReference type="PRINTS" id="PR01438">
    <property type="entry name" value="UNVRSLSTRESS"/>
</dbReference>